<evidence type="ECO:0008006" key="4">
    <source>
        <dbReference type="Google" id="ProtNLM"/>
    </source>
</evidence>
<comment type="caution">
    <text evidence="2">The sequence shown here is derived from an EMBL/GenBank/DDBJ whole genome shotgun (WGS) entry which is preliminary data.</text>
</comment>
<reference evidence="2 3" key="1">
    <citation type="submission" date="2020-08" db="EMBL/GenBank/DDBJ databases">
        <title>Sequencing the genomes of 1000 actinobacteria strains.</title>
        <authorList>
            <person name="Klenk H.-P."/>
        </authorList>
    </citation>
    <scope>NUCLEOTIDE SEQUENCE [LARGE SCALE GENOMIC DNA]</scope>
    <source>
        <strain evidence="2 3">DSM 45823</strain>
    </source>
</reference>
<proteinExistence type="predicted"/>
<feature type="compositionally biased region" description="Basic and acidic residues" evidence="1">
    <location>
        <begin position="433"/>
        <end position="443"/>
    </location>
</feature>
<dbReference type="InterPro" id="IPR009319">
    <property type="entry name" value="Phage_A118_VSP1"/>
</dbReference>
<gene>
    <name evidence="2" type="ORF">HNR21_002626</name>
</gene>
<accession>A0A7W3MXH4</accession>
<protein>
    <recommendedName>
        <fullName evidence="4">Minor capsid protein 2</fullName>
    </recommendedName>
</protein>
<dbReference type="Proteomes" id="UP000539313">
    <property type="component" value="Unassembled WGS sequence"/>
</dbReference>
<sequence>MAVDPDIVDELAAQVAAVYQEAETALVRLITRHLDAGLDSPAAERRLGGIRALRRAATAVIAALEADSSDTIRRTLADAYRHGWTSALADLPERWMPRSGIGQAARAALAQIPGFGFVEALASALIRDFGAVHGNILRNVMDAFRSVQAAAAARILTGVQTRRQASQSAWQALVDRGITSFVDKAGRRWRLSSYVEMAARTNAQRAATQAQVDRLSTLGVELVYVSDAVQECERCRPWEGKILRTTDGPLEVVTEHATRDIPVTVEAAGTLDQARAAGLFHPNCRHSISAYLPGVTRVPRAHADPDGYKARQRQRALERRIRREKEREQATLTDEARTAARRRIRAAQAALREHLAANPGLKRLPYREQVGGGNIPPRDQRGDPAGGLGPPSEPTIDGGPAPAPARRTGRTLPPDEPVDDRRQPGLGQAAIDDPDRPDPRDMSDEQLDQALMDALAGAGDQDWIDRLAAEVDRREAEARAREAARERDRQRREEREQQLADRVIELIDQGWPEEDAVAEVYGISVERQRRQRAIDDLRAQGYSGAGFEELARQAYRDYVHQQWLDAEAATRGHMVTREGQARGIDPKSLFTGPEARARRWASDDLKAWWDEHGRLTFEEFKAQLIDDFEAIRRRRDRSGGDFLA</sequence>
<evidence type="ECO:0000313" key="3">
    <source>
        <dbReference type="Proteomes" id="UP000539313"/>
    </source>
</evidence>
<evidence type="ECO:0000313" key="2">
    <source>
        <dbReference type="EMBL" id="MBA9003744.1"/>
    </source>
</evidence>
<dbReference type="EMBL" id="JACJII010000001">
    <property type="protein sequence ID" value="MBA9003744.1"/>
    <property type="molecule type" value="Genomic_DNA"/>
</dbReference>
<keyword evidence="3" id="KW-1185">Reference proteome</keyword>
<dbReference type="Pfam" id="PF06152">
    <property type="entry name" value="Phage_min_cap2"/>
    <property type="match status" value="1"/>
</dbReference>
<feature type="region of interest" description="Disordered" evidence="1">
    <location>
        <begin position="472"/>
        <end position="498"/>
    </location>
</feature>
<evidence type="ECO:0000256" key="1">
    <source>
        <dbReference type="SAM" id="MobiDB-lite"/>
    </source>
</evidence>
<dbReference type="GO" id="GO:0005198">
    <property type="term" value="F:structural molecule activity"/>
    <property type="evidence" value="ECO:0007669"/>
    <property type="project" value="InterPro"/>
</dbReference>
<organism evidence="2 3">
    <name type="scientific">Thermomonospora cellulosilytica</name>
    <dbReference type="NCBI Taxonomy" id="1411118"/>
    <lineage>
        <taxon>Bacteria</taxon>
        <taxon>Bacillati</taxon>
        <taxon>Actinomycetota</taxon>
        <taxon>Actinomycetes</taxon>
        <taxon>Streptosporangiales</taxon>
        <taxon>Thermomonosporaceae</taxon>
        <taxon>Thermomonospora</taxon>
    </lineage>
</organism>
<dbReference type="AlphaFoldDB" id="A0A7W3MXH4"/>
<feature type="region of interest" description="Disordered" evidence="1">
    <location>
        <begin position="360"/>
        <end position="449"/>
    </location>
</feature>
<dbReference type="RefSeq" id="WP_182705420.1">
    <property type="nucleotide sequence ID" value="NZ_JACJII010000001.1"/>
</dbReference>
<name>A0A7W3MXH4_9ACTN</name>